<organism evidence="1 2">
    <name type="scientific">Legionella beliardensis</name>
    <dbReference type="NCBI Taxonomy" id="91822"/>
    <lineage>
        <taxon>Bacteria</taxon>
        <taxon>Pseudomonadati</taxon>
        <taxon>Pseudomonadota</taxon>
        <taxon>Gammaproteobacteria</taxon>
        <taxon>Legionellales</taxon>
        <taxon>Legionellaceae</taxon>
        <taxon>Legionella</taxon>
    </lineage>
</organism>
<dbReference type="EMBL" id="UGNV01000001">
    <property type="protein sequence ID" value="STX27939.1"/>
    <property type="molecule type" value="Genomic_DNA"/>
</dbReference>
<dbReference type="OrthoDB" id="5641656at2"/>
<reference evidence="1 2" key="1">
    <citation type="submission" date="2018-06" db="EMBL/GenBank/DDBJ databases">
        <authorList>
            <consortium name="Pathogen Informatics"/>
            <person name="Doyle S."/>
        </authorList>
    </citation>
    <scope>NUCLEOTIDE SEQUENCE [LARGE SCALE GENOMIC DNA]</scope>
    <source>
        <strain evidence="1 2">NCTC13315</strain>
    </source>
</reference>
<dbReference type="Proteomes" id="UP000254968">
    <property type="component" value="Unassembled WGS sequence"/>
</dbReference>
<evidence type="ECO:0000313" key="2">
    <source>
        <dbReference type="Proteomes" id="UP000254968"/>
    </source>
</evidence>
<dbReference type="AlphaFoldDB" id="A0A378HYG2"/>
<protein>
    <submittedName>
        <fullName evidence="1">Uncharacterized protein</fullName>
    </submittedName>
</protein>
<keyword evidence="2" id="KW-1185">Reference proteome</keyword>
<evidence type="ECO:0000313" key="1">
    <source>
        <dbReference type="EMBL" id="STX27939.1"/>
    </source>
</evidence>
<accession>A0A378HYG2</accession>
<dbReference type="RefSeq" id="WP_115301726.1">
    <property type="nucleotide sequence ID" value="NZ_CAAAHO010000006.1"/>
</dbReference>
<sequence length="445" mass="51808">MEIKKIYWNEIRKVVKNIDNKFYQLVDQLAPGNLYPLYLVSYNYGETIGDSKGTILKNESGEFYHLGDSNTPKDIFENLGYGIKNSPLMMILDKKFEWFISDFQENTSFPIYIEGPGFFIGTRQLLAEKAARTYISSSIMSCTAGTRSAFMLPNIGNQKKHMHLQRQLGITCSTPKDIQNHWEVFKEISLLSGSPWRAKVLIFSSKWIDSLKNDSKWIPVQKYLIEKMIKSWEHDKNYFFYNFAFSKAQDTYNILSNPYLNETTKHILGILLGANLGYRPSTDDFFIPLNEIQLAYQEIYRIEQTPILLEPDKFDIYNEFQLPVYYSLQKPFVCLEKQTKTETRALVNLHSLIRILNKLYAFLEAQKNGDYKGTLLQEIAGKVKFSYFHHSPKQDSKYENNTIINISSDIAKEDARFHLGTNNLKKYFFPSDAKFFRGCIKISKN</sequence>
<gene>
    <name evidence="1" type="ORF">NCTC13315_00461</name>
</gene>
<name>A0A378HYG2_9GAMM</name>
<proteinExistence type="predicted"/>